<keyword evidence="2" id="KW-1185">Reference proteome</keyword>
<protein>
    <submittedName>
        <fullName evidence="1">Uncharacterized protein</fullName>
    </submittedName>
</protein>
<dbReference type="Proteomes" id="UP001419268">
    <property type="component" value="Unassembled WGS sequence"/>
</dbReference>
<accession>A0AAP0FJR9</accession>
<evidence type="ECO:0000313" key="1">
    <source>
        <dbReference type="EMBL" id="KAK9106179.1"/>
    </source>
</evidence>
<dbReference type="EMBL" id="JBBNAG010000009">
    <property type="protein sequence ID" value="KAK9106179.1"/>
    <property type="molecule type" value="Genomic_DNA"/>
</dbReference>
<evidence type="ECO:0000313" key="2">
    <source>
        <dbReference type="Proteomes" id="UP001419268"/>
    </source>
</evidence>
<name>A0AAP0FJR9_9MAGN</name>
<organism evidence="1 2">
    <name type="scientific">Stephania cephalantha</name>
    <dbReference type="NCBI Taxonomy" id="152367"/>
    <lineage>
        <taxon>Eukaryota</taxon>
        <taxon>Viridiplantae</taxon>
        <taxon>Streptophyta</taxon>
        <taxon>Embryophyta</taxon>
        <taxon>Tracheophyta</taxon>
        <taxon>Spermatophyta</taxon>
        <taxon>Magnoliopsida</taxon>
        <taxon>Ranunculales</taxon>
        <taxon>Menispermaceae</taxon>
        <taxon>Menispermoideae</taxon>
        <taxon>Cissampelideae</taxon>
        <taxon>Stephania</taxon>
    </lineage>
</organism>
<gene>
    <name evidence="1" type="ORF">Scep_023023</name>
</gene>
<sequence>MSISLCSFMRSHSYRALFYHSTSDYMHATFFLALRFGCFVMHVFESGGG</sequence>
<comment type="caution">
    <text evidence="1">The sequence shown here is derived from an EMBL/GenBank/DDBJ whole genome shotgun (WGS) entry which is preliminary data.</text>
</comment>
<dbReference type="AlphaFoldDB" id="A0AAP0FJR9"/>
<proteinExistence type="predicted"/>
<reference evidence="1 2" key="1">
    <citation type="submission" date="2024-01" db="EMBL/GenBank/DDBJ databases">
        <title>Genome assemblies of Stephania.</title>
        <authorList>
            <person name="Yang L."/>
        </authorList>
    </citation>
    <scope>NUCLEOTIDE SEQUENCE [LARGE SCALE GENOMIC DNA]</scope>
    <source>
        <strain evidence="1">JXDWG</strain>
        <tissue evidence="1">Leaf</tissue>
    </source>
</reference>